<proteinExistence type="predicted"/>
<dbReference type="RefSeq" id="WP_296942090.1">
    <property type="nucleotide sequence ID" value="NZ_LT599032.1"/>
</dbReference>
<gene>
    <name evidence="1" type="ORF">KL86DYS1_30313</name>
</gene>
<evidence type="ECO:0000313" key="1">
    <source>
        <dbReference type="EMBL" id="SBW02473.1"/>
    </source>
</evidence>
<sequence>MDILTVAEQNRQTAWEILEATGIIPAWERIGAEVHIVGSLKSGLMMKSRDIDMHVYTDKLDIAESFSVIQKLAENPGVKEIHYKNGINTEEECIEWHAIYEDTDANNWKFDMIHIRKGSRYDGVVEKVTDAIISRLTPEIRNTILQIKYDMPNGVQVPGIEIYHAVFTGGVGNYEELERWRKTNPLTDSLDWMP</sequence>
<organism evidence="1">
    <name type="scientific">uncultured Dysgonomonas sp</name>
    <dbReference type="NCBI Taxonomy" id="206096"/>
    <lineage>
        <taxon>Bacteria</taxon>
        <taxon>Pseudomonadati</taxon>
        <taxon>Bacteroidota</taxon>
        <taxon>Bacteroidia</taxon>
        <taxon>Bacteroidales</taxon>
        <taxon>Dysgonomonadaceae</taxon>
        <taxon>Dysgonomonas</taxon>
        <taxon>environmental samples</taxon>
    </lineage>
</organism>
<accession>A0A212JSQ6</accession>
<name>A0A212JSQ6_9BACT</name>
<reference evidence="1" key="1">
    <citation type="submission" date="2016-04" db="EMBL/GenBank/DDBJ databases">
        <authorList>
            <person name="Evans L.H."/>
            <person name="Alamgir A."/>
            <person name="Owens N."/>
            <person name="Weber N.D."/>
            <person name="Virtaneva K."/>
            <person name="Barbian K."/>
            <person name="Babar A."/>
            <person name="Rosenke K."/>
        </authorList>
    </citation>
    <scope>NUCLEOTIDE SEQUENCE</scope>
    <source>
        <strain evidence="1">86-1</strain>
    </source>
</reference>
<dbReference type="AlphaFoldDB" id="A0A212JSQ6"/>
<evidence type="ECO:0008006" key="2">
    <source>
        <dbReference type="Google" id="ProtNLM"/>
    </source>
</evidence>
<protein>
    <recommendedName>
        <fullName evidence="2">Polymerase nucleotidyl transferase domain-containing protein</fullName>
    </recommendedName>
</protein>
<dbReference type="EMBL" id="FLUM01000003">
    <property type="protein sequence ID" value="SBW02473.1"/>
    <property type="molecule type" value="Genomic_DNA"/>
</dbReference>